<feature type="region of interest" description="Disordered" evidence="1">
    <location>
        <begin position="26"/>
        <end position="63"/>
    </location>
</feature>
<protein>
    <submittedName>
        <fullName evidence="2">LRP2 protein</fullName>
    </submittedName>
</protein>
<reference evidence="2 3" key="1">
    <citation type="submission" date="2019-11" db="EMBL/GenBank/DDBJ databases">
        <authorList>
            <person name="Yang C."/>
            <person name="Li F."/>
        </authorList>
    </citation>
    <scope>NUCLEOTIDE SEQUENCE [LARGE SCALE GENOMIC DNA]</scope>
    <source>
        <strain evidence="2">KB4526</strain>
        <tissue evidence="2">Muscle</tissue>
    </source>
</reference>
<evidence type="ECO:0000313" key="2">
    <source>
        <dbReference type="EMBL" id="KAF0870643.1"/>
    </source>
</evidence>
<dbReference type="Proteomes" id="UP000475037">
    <property type="component" value="Unassembled WGS sequence"/>
</dbReference>
<accession>A0A6G1A643</accession>
<gene>
    <name evidence="2" type="primary">Lrp2_1</name>
    <name evidence="2" type="ORF">FOF47_R05257</name>
</gene>
<dbReference type="EMBL" id="VOAJ01024671">
    <property type="protein sequence ID" value="KAF0870643.1"/>
    <property type="molecule type" value="Genomic_DNA"/>
</dbReference>
<comment type="caution">
    <text evidence="2">The sequence shown here is derived from an EMBL/GenBank/DDBJ whole genome shotgun (WGS) entry which is preliminary data.</text>
</comment>
<keyword evidence="3" id="KW-1185">Reference proteome</keyword>
<name>A0A6G1A643_CROCR</name>
<organism evidence="2 3">
    <name type="scientific">Crocuta crocuta</name>
    <name type="common">Spotted hyena</name>
    <dbReference type="NCBI Taxonomy" id="9678"/>
    <lineage>
        <taxon>Eukaryota</taxon>
        <taxon>Metazoa</taxon>
        <taxon>Chordata</taxon>
        <taxon>Craniata</taxon>
        <taxon>Vertebrata</taxon>
        <taxon>Euteleostomi</taxon>
        <taxon>Mammalia</taxon>
        <taxon>Eutheria</taxon>
        <taxon>Laurasiatheria</taxon>
        <taxon>Carnivora</taxon>
        <taxon>Feliformia</taxon>
        <taxon>Hyaenidae</taxon>
        <taxon>Crocuta</taxon>
    </lineage>
</organism>
<feature type="non-terminal residue" evidence="2">
    <location>
        <position position="63"/>
    </location>
</feature>
<proteinExistence type="predicted"/>
<sequence>ATKWSIFKRKLKPTTNFENPIYAEMEHERKDGAAVAPPPSPSLPAKSSPRRDPVPTYTATEDT</sequence>
<evidence type="ECO:0000313" key="3">
    <source>
        <dbReference type="Proteomes" id="UP000475037"/>
    </source>
</evidence>
<evidence type="ECO:0000256" key="1">
    <source>
        <dbReference type="SAM" id="MobiDB-lite"/>
    </source>
</evidence>
<feature type="non-terminal residue" evidence="2">
    <location>
        <position position="1"/>
    </location>
</feature>
<dbReference type="AlphaFoldDB" id="A0A6G1A643"/>